<dbReference type="RefSeq" id="WP_068208539.1">
    <property type="nucleotide sequence ID" value="NZ_CP047186.1"/>
</dbReference>
<reference evidence="3" key="3">
    <citation type="submission" date="2019-12" db="EMBL/GenBank/DDBJ databases">
        <title>Complete and Draft Genome Sequences of New Strains and Members of Some Known Species of the Genus Rathayibacter isolated from Plants.</title>
        <authorList>
            <person name="Tarlachkov S.V."/>
            <person name="Starodumova I.P."/>
            <person name="Dorofeeva L.V."/>
            <person name="Prisyazhnaya N.V."/>
            <person name="Leyn S.A."/>
            <person name="Zlamal J.E."/>
            <person name="Elane M.L."/>
            <person name="Osterman A.L."/>
            <person name="Nadler S.A."/>
            <person name="Subbotin S.A."/>
            <person name="Evtushenko L.I."/>
        </authorList>
    </citation>
    <scope>NUCLEOTIDE SEQUENCE</scope>
    <source>
        <strain evidence="3">VKM Ac-2761</strain>
    </source>
</reference>
<feature type="signal peptide" evidence="1">
    <location>
        <begin position="1"/>
        <end position="20"/>
    </location>
</feature>
<name>A0A162GSV4_9MICO</name>
<sequence>MSVRTLVTSIARVTAATALAAAPARADSSNEAAGCSLTTSTPYRTTDLRLGAWGRADRDTSADRSLSVQVWHYDDYLPDALVFTSTDAEDGSHVFTSNEQCDSGGDTTYFASGDVNGGGGTIVTTGDTDRIVFSHC</sequence>
<dbReference type="EMBL" id="CP047186">
    <property type="protein sequence ID" value="QHC54482.1"/>
    <property type="molecule type" value="Genomic_DNA"/>
</dbReference>
<dbReference type="Proteomes" id="UP000076717">
    <property type="component" value="Unassembled WGS sequence"/>
</dbReference>
<dbReference type="Proteomes" id="UP000465031">
    <property type="component" value="Chromosome"/>
</dbReference>
<organism evidence="2 4">
    <name type="scientific">Rathayibacter tanaceti</name>
    <dbReference type="NCBI Taxonomy" id="1671680"/>
    <lineage>
        <taxon>Bacteria</taxon>
        <taxon>Bacillati</taxon>
        <taxon>Actinomycetota</taxon>
        <taxon>Actinomycetes</taxon>
        <taxon>Micrococcales</taxon>
        <taxon>Microbacteriaceae</taxon>
        <taxon>Rathayibacter</taxon>
    </lineage>
</organism>
<protein>
    <recommendedName>
        <fullName evidence="6">Peptidase inhibitor family I36</fullName>
    </recommendedName>
</protein>
<evidence type="ECO:0000256" key="1">
    <source>
        <dbReference type="SAM" id="SignalP"/>
    </source>
</evidence>
<evidence type="ECO:0000313" key="4">
    <source>
        <dbReference type="Proteomes" id="UP000076717"/>
    </source>
</evidence>
<dbReference type="KEGG" id="rte:GSU10_01600"/>
<dbReference type="EMBL" id="LIIN01000014">
    <property type="protein sequence ID" value="KZX22128.1"/>
    <property type="molecule type" value="Genomic_DNA"/>
</dbReference>
<accession>A0A162GSV4</accession>
<evidence type="ECO:0000313" key="2">
    <source>
        <dbReference type="EMBL" id="KZX22128.1"/>
    </source>
</evidence>
<reference evidence="5" key="2">
    <citation type="submission" date="2019-12" db="EMBL/GenBank/DDBJ databases">
        <title>Complete and draft genome sequences of new strains and members of some known species of the genus Rathayibacter isolated from plants.</title>
        <authorList>
            <person name="Tarlachkov S.V."/>
            <person name="Starodumova I.P."/>
            <person name="Dorofeeva L.V."/>
            <person name="Prisyazhnaya N.V."/>
            <person name="Leyn S."/>
            <person name="Zlamal J."/>
            <person name="Elan M."/>
            <person name="Osterman A.L."/>
            <person name="Nadler S."/>
            <person name="Subbotin S.A."/>
            <person name="Evtushenko L.I."/>
        </authorList>
    </citation>
    <scope>NUCLEOTIDE SEQUENCE [LARGE SCALE GENOMIC DNA]</scope>
    <source>
        <strain evidence="5">VKM Ac-2761</strain>
    </source>
</reference>
<keyword evidence="4" id="KW-1185">Reference proteome</keyword>
<evidence type="ECO:0008006" key="6">
    <source>
        <dbReference type="Google" id="ProtNLM"/>
    </source>
</evidence>
<reference evidence="2 4" key="1">
    <citation type="submission" date="2015-08" db="EMBL/GenBank/DDBJ databases">
        <title>Draft Genome Sequence of Rathayibacter sp. Strain VKM Ac-2596 Isolated from Leaf Gall Induced by Plant-Parasitic Nematodes.</title>
        <authorList>
            <person name="Vasilenko O.V."/>
            <person name="Starodumova I.P."/>
            <person name="Tarlachkov S.V."/>
            <person name="Dorofeeva L.V."/>
            <person name="Evtushenko L.I."/>
        </authorList>
    </citation>
    <scope>NUCLEOTIDE SEQUENCE [LARGE SCALE GENOMIC DNA]</scope>
    <source>
        <strain evidence="2 4">VKM Ac-2596</strain>
    </source>
</reference>
<evidence type="ECO:0000313" key="5">
    <source>
        <dbReference type="Proteomes" id="UP000465031"/>
    </source>
</evidence>
<gene>
    <name evidence="2" type="ORF">ACH61_00695</name>
    <name evidence="3" type="ORF">GSU10_01600</name>
</gene>
<dbReference type="AlphaFoldDB" id="A0A162GSV4"/>
<feature type="chain" id="PRO_5041598049" description="Peptidase inhibitor family I36" evidence="1">
    <location>
        <begin position="21"/>
        <end position="136"/>
    </location>
</feature>
<proteinExistence type="predicted"/>
<evidence type="ECO:0000313" key="3">
    <source>
        <dbReference type="EMBL" id="QHC54482.1"/>
    </source>
</evidence>
<keyword evidence="1" id="KW-0732">Signal</keyword>